<reference evidence="2 3" key="1">
    <citation type="journal article" date="2020" name="Cell">
        <title>Large-Scale Comparative Analyses of Tick Genomes Elucidate Their Genetic Diversity and Vector Capacities.</title>
        <authorList>
            <consortium name="Tick Genome and Microbiome Consortium (TIGMIC)"/>
            <person name="Jia N."/>
            <person name="Wang J."/>
            <person name="Shi W."/>
            <person name="Du L."/>
            <person name="Sun Y."/>
            <person name="Zhan W."/>
            <person name="Jiang J.F."/>
            <person name="Wang Q."/>
            <person name="Zhang B."/>
            <person name="Ji P."/>
            <person name="Bell-Sakyi L."/>
            <person name="Cui X.M."/>
            <person name="Yuan T.T."/>
            <person name="Jiang B.G."/>
            <person name="Yang W.F."/>
            <person name="Lam T.T."/>
            <person name="Chang Q.C."/>
            <person name="Ding S.J."/>
            <person name="Wang X.J."/>
            <person name="Zhu J.G."/>
            <person name="Ruan X.D."/>
            <person name="Zhao L."/>
            <person name="Wei J.T."/>
            <person name="Ye R.Z."/>
            <person name="Que T.C."/>
            <person name="Du C.H."/>
            <person name="Zhou Y.H."/>
            <person name="Cheng J.X."/>
            <person name="Dai P.F."/>
            <person name="Guo W.B."/>
            <person name="Han X.H."/>
            <person name="Huang E.J."/>
            <person name="Li L.F."/>
            <person name="Wei W."/>
            <person name="Gao Y.C."/>
            <person name="Liu J.Z."/>
            <person name="Shao H.Z."/>
            <person name="Wang X."/>
            <person name="Wang C.C."/>
            <person name="Yang T.C."/>
            <person name="Huo Q.B."/>
            <person name="Li W."/>
            <person name="Chen H.Y."/>
            <person name="Chen S.E."/>
            <person name="Zhou L.G."/>
            <person name="Ni X.B."/>
            <person name="Tian J.H."/>
            <person name="Sheng Y."/>
            <person name="Liu T."/>
            <person name="Pan Y.S."/>
            <person name="Xia L.Y."/>
            <person name="Li J."/>
            <person name="Zhao F."/>
            <person name="Cao W.C."/>
        </authorList>
    </citation>
    <scope>NUCLEOTIDE SEQUENCE [LARGE SCALE GENOMIC DNA]</scope>
    <source>
        <strain evidence="2">HaeL-2018</strain>
    </source>
</reference>
<proteinExistence type="predicted"/>
<gene>
    <name evidence="2" type="ORF">HPB48_007241</name>
</gene>
<sequence>MPLPFSSCCERCPRSGKSLKKEPARKAGFASARRGGGTVKVQPTSISWRRPGVNRGPGRVPAGQELGQQEGQAALTP</sequence>
<keyword evidence="3" id="KW-1185">Reference proteome</keyword>
<accession>A0A9J6GQL5</accession>
<evidence type="ECO:0000256" key="1">
    <source>
        <dbReference type="SAM" id="MobiDB-lite"/>
    </source>
</evidence>
<dbReference type="EMBL" id="JABSTR010000010">
    <property type="protein sequence ID" value="KAH9380814.1"/>
    <property type="molecule type" value="Genomic_DNA"/>
</dbReference>
<evidence type="ECO:0000313" key="2">
    <source>
        <dbReference type="EMBL" id="KAH9380814.1"/>
    </source>
</evidence>
<feature type="compositionally biased region" description="Low complexity" evidence="1">
    <location>
        <begin position="49"/>
        <end position="77"/>
    </location>
</feature>
<comment type="caution">
    <text evidence="2">The sequence shown here is derived from an EMBL/GenBank/DDBJ whole genome shotgun (WGS) entry which is preliminary data.</text>
</comment>
<dbReference type="VEuPathDB" id="VectorBase:HLOH_044750"/>
<dbReference type="Proteomes" id="UP000821853">
    <property type="component" value="Chromosome 8"/>
</dbReference>
<name>A0A9J6GQL5_HAELO</name>
<evidence type="ECO:0000313" key="3">
    <source>
        <dbReference type="Proteomes" id="UP000821853"/>
    </source>
</evidence>
<dbReference type="AlphaFoldDB" id="A0A9J6GQL5"/>
<protein>
    <submittedName>
        <fullName evidence="2">Uncharacterized protein</fullName>
    </submittedName>
</protein>
<feature type="region of interest" description="Disordered" evidence="1">
    <location>
        <begin position="11"/>
        <end position="77"/>
    </location>
</feature>
<organism evidence="2 3">
    <name type="scientific">Haemaphysalis longicornis</name>
    <name type="common">Bush tick</name>
    <dbReference type="NCBI Taxonomy" id="44386"/>
    <lineage>
        <taxon>Eukaryota</taxon>
        <taxon>Metazoa</taxon>
        <taxon>Ecdysozoa</taxon>
        <taxon>Arthropoda</taxon>
        <taxon>Chelicerata</taxon>
        <taxon>Arachnida</taxon>
        <taxon>Acari</taxon>
        <taxon>Parasitiformes</taxon>
        <taxon>Ixodida</taxon>
        <taxon>Ixodoidea</taxon>
        <taxon>Ixodidae</taxon>
        <taxon>Haemaphysalinae</taxon>
        <taxon>Haemaphysalis</taxon>
    </lineage>
</organism>